<evidence type="ECO:0000313" key="1">
    <source>
        <dbReference type="EMBL" id="ERM83549.1"/>
    </source>
</evidence>
<dbReference type="AlphaFoldDB" id="U5C164"/>
<reference evidence="1 2" key="1">
    <citation type="journal article" date="2013" name="Genome Announc.">
        <title>Draft Genome Sequence of the Psychrophilic and Alkaliphilic Rhodonellum psychrophilum Strain GCM71T.</title>
        <authorList>
            <person name="Hauptmann A.L."/>
            <person name="Glaring M.A."/>
            <person name="Hallin P.F."/>
            <person name="Prieme A."/>
            <person name="Stougaard P."/>
        </authorList>
    </citation>
    <scope>NUCLEOTIDE SEQUENCE [LARGE SCALE GENOMIC DNA]</scope>
    <source>
        <strain evidence="1 2">GCM71</strain>
    </source>
</reference>
<gene>
    <name evidence="1" type="ORF">P872_00295</name>
</gene>
<protein>
    <submittedName>
        <fullName evidence="1">Uncharacterized protein</fullName>
    </submittedName>
</protein>
<proteinExistence type="predicted"/>
<evidence type="ECO:0000313" key="2">
    <source>
        <dbReference type="Proteomes" id="UP000016843"/>
    </source>
</evidence>
<dbReference type="Proteomes" id="UP000016843">
    <property type="component" value="Unassembled WGS sequence"/>
</dbReference>
<sequence>MVLLQILGPFEFRSKNQSAERKNAPTAGLTMPLTAGKFKSDRLPVLIPWFLNP</sequence>
<comment type="caution">
    <text evidence="1">The sequence shown here is derived from an EMBL/GenBank/DDBJ whole genome shotgun (WGS) entry which is preliminary data.</text>
</comment>
<dbReference type="EMBL" id="AWXR01000012">
    <property type="protein sequence ID" value="ERM83549.1"/>
    <property type="molecule type" value="Genomic_DNA"/>
</dbReference>
<keyword evidence="2" id="KW-1185">Reference proteome</keyword>
<name>U5C164_9BACT</name>
<organism evidence="1 2">
    <name type="scientific">Rhodonellum psychrophilum GCM71 = DSM 17998</name>
    <dbReference type="NCBI Taxonomy" id="1123057"/>
    <lineage>
        <taxon>Bacteria</taxon>
        <taxon>Pseudomonadati</taxon>
        <taxon>Bacteroidota</taxon>
        <taxon>Cytophagia</taxon>
        <taxon>Cytophagales</taxon>
        <taxon>Cytophagaceae</taxon>
        <taxon>Rhodonellum</taxon>
    </lineage>
</organism>
<accession>U5C164</accession>